<feature type="region of interest" description="Disordered" evidence="1">
    <location>
        <begin position="65"/>
        <end position="87"/>
    </location>
</feature>
<evidence type="ECO:0000256" key="1">
    <source>
        <dbReference type="SAM" id="MobiDB-lite"/>
    </source>
</evidence>
<proteinExistence type="predicted"/>
<sequence length="271" mass="29106">MGGPANKDNDGEQSSLAITKGAGAIVPEWSGLACSSACPDLITRRPQPPLQFASTISLSQNACWRKDNTERAREQARAPPSDNRPGGAHIIVRFTATESRLADQKRYCFALPGAAEHAEAKKLSSHLPRTIVHPTPSAAQAKYSRLSPFCTLADTFNDPAPSPFVLLQPSTSTSFEAVTFDQKSPNHPIFVTLPLPKICPGRFFCRAAFSTVSTLQRTFATSTLVKTTLDAVSSSFVPRQTAGYLEATLKAYKLRGASGDYQEGVTSLTCA</sequence>
<evidence type="ECO:0000313" key="3">
    <source>
        <dbReference type="Proteomes" id="UP000235672"/>
    </source>
</evidence>
<protein>
    <submittedName>
        <fullName evidence="2">Uncharacterized protein</fullName>
    </submittedName>
</protein>
<dbReference type="Proteomes" id="UP000235672">
    <property type="component" value="Unassembled WGS sequence"/>
</dbReference>
<organism evidence="2 3">
    <name type="scientific">Hyaloscypha hepaticicola</name>
    <dbReference type="NCBI Taxonomy" id="2082293"/>
    <lineage>
        <taxon>Eukaryota</taxon>
        <taxon>Fungi</taxon>
        <taxon>Dikarya</taxon>
        <taxon>Ascomycota</taxon>
        <taxon>Pezizomycotina</taxon>
        <taxon>Leotiomycetes</taxon>
        <taxon>Helotiales</taxon>
        <taxon>Hyaloscyphaceae</taxon>
        <taxon>Hyaloscypha</taxon>
    </lineage>
</organism>
<dbReference type="AlphaFoldDB" id="A0A2J6Q6K5"/>
<name>A0A2J6Q6K5_9HELO</name>
<reference evidence="2 3" key="1">
    <citation type="submission" date="2016-05" db="EMBL/GenBank/DDBJ databases">
        <title>A degradative enzymes factory behind the ericoid mycorrhizal symbiosis.</title>
        <authorList>
            <consortium name="DOE Joint Genome Institute"/>
            <person name="Martino E."/>
            <person name="Morin E."/>
            <person name="Grelet G."/>
            <person name="Kuo A."/>
            <person name="Kohler A."/>
            <person name="Daghino S."/>
            <person name="Barry K."/>
            <person name="Choi C."/>
            <person name="Cichocki N."/>
            <person name="Clum A."/>
            <person name="Copeland A."/>
            <person name="Hainaut M."/>
            <person name="Haridas S."/>
            <person name="Labutti K."/>
            <person name="Lindquist E."/>
            <person name="Lipzen A."/>
            <person name="Khouja H.-R."/>
            <person name="Murat C."/>
            <person name="Ohm R."/>
            <person name="Olson A."/>
            <person name="Spatafora J."/>
            <person name="Veneault-Fourrey C."/>
            <person name="Henrissat B."/>
            <person name="Grigoriev I."/>
            <person name="Martin F."/>
            <person name="Perotto S."/>
        </authorList>
    </citation>
    <scope>NUCLEOTIDE SEQUENCE [LARGE SCALE GENOMIC DNA]</scope>
    <source>
        <strain evidence="2 3">UAMH 7357</strain>
    </source>
</reference>
<gene>
    <name evidence="2" type="ORF">NA56DRAFT_702843</name>
</gene>
<evidence type="ECO:0000313" key="2">
    <source>
        <dbReference type="EMBL" id="PMD21873.1"/>
    </source>
</evidence>
<accession>A0A2J6Q6K5</accession>
<keyword evidence="3" id="KW-1185">Reference proteome</keyword>
<feature type="compositionally biased region" description="Basic and acidic residues" evidence="1">
    <location>
        <begin position="65"/>
        <end position="76"/>
    </location>
</feature>
<dbReference type="EMBL" id="KZ613479">
    <property type="protein sequence ID" value="PMD21873.1"/>
    <property type="molecule type" value="Genomic_DNA"/>
</dbReference>